<dbReference type="GO" id="GO:0004519">
    <property type="term" value="F:endonuclease activity"/>
    <property type="evidence" value="ECO:0007669"/>
    <property type="project" value="UniProtKB-KW"/>
</dbReference>
<reference evidence="2 3" key="1">
    <citation type="submission" date="2019-08" db="EMBL/GenBank/DDBJ databases">
        <title>In-depth cultivation of the pig gut microbiome towards novel bacterial diversity and tailored functional studies.</title>
        <authorList>
            <person name="Wylensek D."/>
            <person name="Hitch T.C.A."/>
            <person name="Clavel T."/>
        </authorList>
    </citation>
    <scope>NUCLEOTIDE SEQUENCE [LARGE SCALE GENOMIC DNA]</scope>
    <source>
        <strain evidence="2 3">Oil-RF-744-WCA-WT-10</strain>
    </source>
</reference>
<dbReference type="GO" id="GO:0016787">
    <property type="term" value="F:hydrolase activity"/>
    <property type="evidence" value="ECO:0007669"/>
    <property type="project" value="InterPro"/>
</dbReference>
<keyword evidence="2" id="KW-0378">Hydrolase</keyword>
<protein>
    <submittedName>
        <fullName evidence="2">Restriction endonuclease subunit R</fullName>
    </submittedName>
</protein>
<keyword evidence="2" id="KW-0255">Endonuclease</keyword>
<dbReference type="Proteomes" id="UP000483362">
    <property type="component" value="Unassembled WGS sequence"/>
</dbReference>
<accession>A0A6L5XFA1</accession>
<dbReference type="InterPro" id="IPR006935">
    <property type="entry name" value="Helicase/UvrB_N"/>
</dbReference>
<organism evidence="2 3">
    <name type="scientific">Sodaliphilus pleomorphus</name>
    <dbReference type="NCBI Taxonomy" id="2606626"/>
    <lineage>
        <taxon>Bacteria</taxon>
        <taxon>Pseudomonadati</taxon>
        <taxon>Bacteroidota</taxon>
        <taxon>Bacteroidia</taxon>
        <taxon>Bacteroidales</taxon>
        <taxon>Muribaculaceae</taxon>
        <taxon>Sodaliphilus</taxon>
    </lineage>
</organism>
<dbReference type="InterPro" id="IPR001650">
    <property type="entry name" value="Helicase_C-like"/>
</dbReference>
<dbReference type="GO" id="GO:0005524">
    <property type="term" value="F:ATP binding"/>
    <property type="evidence" value="ECO:0007669"/>
    <property type="project" value="InterPro"/>
</dbReference>
<keyword evidence="3" id="KW-1185">Reference proteome</keyword>
<dbReference type="InterPro" id="IPR050742">
    <property type="entry name" value="Helicase_Restrict-Modif_Enz"/>
</dbReference>
<dbReference type="GO" id="GO:0003677">
    <property type="term" value="F:DNA binding"/>
    <property type="evidence" value="ECO:0007669"/>
    <property type="project" value="InterPro"/>
</dbReference>
<dbReference type="InterPro" id="IPR027417">
    <property type="entry name" value="P-loop_NTPase"/>
</dbReference>
<evidence type="ECO:0000313" key="2">
    <source>
        <dbReference type="EMBL" id="MSS17732.1"/>
    </source>
</evidence>
<feature type="domain" description="Helicase C-terminal" evidence="1">
    <location>
        <begin position="420"/>
        <end position="589"/>
    </location>
</feature>
<dbReference type="AlphaFoldDB" id="A0A6L5XFA1"/>
<gene>
    <name evidence="2" type="ORF">FYJ29_08185</name>
</gene>
<dbReference type="PROSITE" id="PS51194">
    <property type="entry name" value="HELICASE_CTER"/>
    <property type="match status" value="1"/>
</dbReference>
<dbReference type="PANTHER" id="PTHR47396:SF1">
    <property type="entry name" value="ATP-DEPENDENT HELICASE IRC3-RELATED"/>
    <property type="match status" value="1"/>
</dbReference>
<dbReference type="RefSeq" id="WP_154327809.1">
    <property type="nucleotide sequence ID" value="NZ_CP045696.1"/>
</dbReference>
<dbReference type="GO" id="GO:0005829">
    <property type="term" value="C:cytosol"/>
    <property type="evidence" value="ECO:0007669"/>
    <property type="project" value="TreeGrafter"/>
</dbReference>
<dbReference type="PANTHER" id="PTHR47396">
    <property type="entry name" value="TYPE I RESTRICTION ENZYME ECOKI R PROTEIN"/>
    <property type="match status" value="1"/>
</dbReference>
<evidence type="ECO:0000313" key="3">
    <source>
        <dbReference type="Proteomes" id="UP000483362"/>
    </source>
</evidence>
<sequence>MAINSSNISIELAHRLTDVTAKAWADGTMLAQVTPITAHLLNYWFGEARCDQRTLNFHEGQRQAILNVIYLHEVLRSTTVLDHYTKITPDLVDQLDHVQLAQSKYRIPKYAVKMATGTGKTWVMHALILWQMLNALHEAEPSGRYTRNFLIVAPGLIVYERLKDAFCGSMRPGDGTRDFTTNDYCRNQDLFIPEMYRNEVLSFIQNNIVTKEDGIGRKVTGNGIIALTNWHLFENEFDAHGDEASACDAPAIVADLLPLRPGKAAGNDLNTIDGRVLGGTELDYLASLDDIMVINDEAHHIHELKRNGEVEEVEWQKGLNAIASPKGDRFMQVDFSATPFDTRGSGRNQVKCYFPHIVVDFDLPTAMRMGLVKTLLIDRRQELTDLPRLDYRAQRVRGRVTGLCNGQRVMLRAGLTKLRKLERDFTEIDERKNPKMLVVCEDTQVSPYVVDFLIGEGLDNADVLRIDSDAKGNVVEKEWKEVETRLFDIDRHKSPKVIVSVLMLREGFDVNNICVIVPLRASDAPILLEQTIGRGLRLMWREPEYSSIKLEDRKRVLVQHGDPSTYIDMLSIIEHPAFLEFYKDLLDNGLAGIDGGDVATGGSTGDIMRVGLKPDYAQYDMAWPVILREADEELCEAEVDINQLAKFTAFPIDTLRTFLATEGETFISQEITTQTQFGRYKVDANLFTAESYSEYLQKILHIVTQRMDRQRRNGGFPMLQVYGARIVGAIDAYIRTRLFGKPFDPFNGNDWKILLAKDGIVTQHIVKELARAIFSLQESTTTIQAEVHQVAFSTIQVLRMRESCSQPLQKTIYERTPFPSHGGGLEEAFEQFLDKDACVEAFLKISETQHTFAIINYIRDDGMLAVYHPDFIVRTHDYVYVVETKGSDKINDKNVRLKQKATLQWLKRINALDAESRMNRQWQYLLLGENTYYSFASGGANLQDIAQRCKVSLSEVTGNLFEE</sequence>
<dbReference type="EMBL" id="VULT01000011">
    <property type="protein sequence ID" value="MSS17732.1"/>
    <property type="molecule type" value="Genomic_DNA"/>
</dbReference>
<dbReference type="Gene3D" id="3.40.50.300">
    <property type="entry name" value="P-loop containing nucleotide triphosphate hydrolases"/>
    <property type="match status" value="2"/>
</dbReference>
<keyword evidence="2" id="KW-0540">Nuclease</keyword>
<proteinExistence type="predicted"/>
<dbReference type="SUPFAM" id="SSF52540">
    <property type="entry name" value="P-loop containing nucleoside triphosphate hydrolases"/>
    <property type="match status" value="1"/>
</dbReference>
<name>A0A6L5XFA1_9BACT</name>
<dbReference type="Pfam" id="PF04851">
    <property type="entry name" value="ResIII"/>
    <property type="match status" value="1"/>
</dbReference>
<comment type="caution">
    <text evidence="2">The sequence shown here is derived from an EMBL/GenBank/DDBJ whole genome shotgun (WGS) entry which is preliminary data.</text>
</comment>
<evidence type="ECO:0000259" key="1">
    <source>
        <dbReference type="PROSITE" id="PS51194"/>
    </source>
</evidence>